<dbReference type="CDD" id="cd00063">
    <property type="entry name" value="FN3"/>
    <property type="match status" value="4"/>
</dbReference>
<organism evidence="4 5">
    <name type="scientific">Flavobacterium ponti</name>
    <dbReference type="NCBI Taxonomy" id="665133"/>
    <lineage>
        <taxon>Bacteria</taxon>
        <taxon>Pseudomonadati</taxon>
        <taxon>Bacteroidota</taxon>
        <taxon>Flavobacteriia</taxon>
        <taxon>Flavobacteriales</taxon>
        <taxon>Flavobacteriaceae</taxon>
        <taxon>Flavobacterium</taxon>
    </lineage>
</organism>
<dbReference type="Gene3D" id="2.60.40.10">
    <property type="entry name" value="Immunoglobulins"/>
    <property type="match status" value="6"/>
</dbReference>
<evidence type="ECO:0000256" key="1">
    <source>
        <dbReference type="ARBA" id="ARBA00022729"/>
    </source>
</evidence>
<dbReference type="Pfam" id="PF18962">
    <property type="entry name" value="Por_Secre_tail"/>
    <property type="match status" value="1"/>
</dbReference>
<dbReference type="EMBL" id="JBHSGW010000002">
    <property type="protein sequence ID" value="MFC4739157.1"/>
    <property type="molecule type" value="Genomic_DNA"/>
</dbReference>
<dbReference type="Proteomes" id="UP001595885">
    <property type="component" value="Unassembled WGS sequence"/>
</dbReference>
<gene>
    <name evidence="4" type="ORF">ACFO3U_04055</name>
</gene>
<evidence type="ECO:0000313" key="5">
    <source>
        <dbReference type="Proteomes" id="UP001595885"/>
    </source>
</evidence>
<accession>A0ABV9P0V3</accession>
<dbReference type="Pfam" id="PF00041">
    <property type="entry name" value="fn3"/>
    <property type="match status" value="3"/>
</dbReference>
<comment type="caution">
    <text evidence="4">The sequence shown here is derived from an EMBL/GenBank/DDBJ whole genome shotgun (WGS) entry which is preliminary data.</text>
</comment>
<dbReference type="InterPro" id="IPR013783">
    <property type="entry name" value="Ig-like_fold"/>
</dbReference>
<feature type="domain" description="Fibronectin type-III" evidence="3">
    <location>
        <begin position="724"/>
        <end position="814"/>
    </location>
</feature>
<protein>
    <submittedName>
        <fullName evidence="4">Fibronectin type III domain-containing protein</fullName>
    </submittedName>
</protein>
<feature type="domain" description="Fibronectin type-III" evidence="3">
    <location>
        <begin position="216"/>
        <end position="311"/>
    </location>
</feature>
<dbReference type="InterPro" id="IPR026444">
    <property type="entry name" value="Secre_tail"/>
</dbReference>
<reference evidence="5" key="1">
    <citation type="journal article" date="2019" name="Int. J. Syst. Evol. Microbiol.">
        <title>The Global Catalogue of Microorganisms (GCM) 10K type strain sequencing project: providing services to taxonomists for standard genome sequencing and annotation.</title>
        <authorList>
            <consortium name="The Broad Institute Genomics Platform"/>
            <consortium name="The Broad Institute Genome Sequencing Center for Infectious Disease"/>
            <person name="Wu L."/>
            <person name="Ma J."/>
        </authorList>
    </citation>
    <scope>NUCLEOTIDE SEQUENCE [LARGE SCALE GENOMIC DNA]</scope>
    <source>
        <strain evidence="5">CCUG 50349</strain>
    </source>
</reference>
<feature type="chain" id="PRO_5046634998" evidence="2">
    <location>
        <begin position="20"/>
        <end position="1668"/>
    </location>
</feature>
<keyword evidence="1 2" id="KW-0732">Signal</keyword>
<keyword evidence="5" id="KW-1185">Reference proteome</keyword>
<feature type="domain" description="Fibronectin type-III" evidence="3">
    <location>
        <begin position="1497"/>
        <end position="1587"/>
    </location>
</feature>
<sequence length="1668" mass="178768">MKKIILWIFALFAFSQMHAQLWTINSCYNGGSNLYGPMYSTTTANANSRFAAIYPAADLTTIIGQNLNAMYFERFTASGTMAGTPNFKIYLKEVSATDWGSGAIDWSTEITGATLVYDSNPATIVGNNAGWKLFPFSTNFVYSGTQNLAVFTEYYNSTASASISWKYESLSPCIDTGNSNTSKYNNNTTGTLASSLTTSNYRRPLIGFDFAVTCNAPSALMSSNITTSSADITWTENATQPQNGYEYYYSTSSTTPTPSQTPSGSTATGVASVSLSTLSTATVYYVWVRGNCGTSDKSVWSGPISFTTLCVEVAEFTEDFETSATGSGNLAVCWNKFGTSNNVYTNTGSTAPMSPTNRLYMNISTTTTAFAMMPPVSNLQANTHRLKFKSYATTTGKELRLGYFAIQNDPTSFVLLNQFQIPGTTVAETEEFTYLPTGVPTGISQLVFNLVEGLTTTLYIDDVIWEAIPSCPEPNLLTANDLMSTSALLGWTNNGTETAWEIEYGLSGFVQGSGTLISANTNPFTVNSLLSNTDYDFYVRAVCSSSESSIWTGPFTFKTKCAEVTEFVENFDTTPTGSGNLPDCWSKLGTTTTVYNTTGSVAPMSPANKLYMTINATNTAFAVMPPVSNLQANSHRLKFKAYCTTPDKYINVGYLSTPGDESSFISIQSFQMPGTTVSSTQEYTVIPTNIPVGVSQLVFGLEQGVAATVYIDDVKWEVNSSCTEPSALTASALTNNSATLGWTLGGLETQWDIEYGPIGFSLGSGVLVSSITSNPYVLGSLTSSTTYDYYVRAVCTGSVVSAWVGPFSFTTQCDDATEFTETFEGYPTGTTSLLPDCWGELNIGTGNSYITTGANAPMSPANRLYMTASGTTPTETCAILPSVSNLQANTHRLRFKAYSSSGTDRFIAVGYLTDPSDTNSFIQIQEVNLPGTTLALTQEFTIVPGSLPAGVKYLAFKNAGHPSGTTVAYIDDVIWEAIPSCVNPDINSIAVNSVTNNTATIQWVESGTATQWEIEYGVTGFTPGTGTIISVATNPFTLNSLTQGTNYEFYIRSVCGAAEFSPWTGPSAFLTQCDDVTEFSENFDTYATGTANPLPDCWSKLGNGLTYLTTGANSPMSPANRLYMSASGTTPTVSIAVMPSVSNLQANTHRLRFRSHASTLNKTVEVGYLTNSLDLTSFVQIQEVSLPGTAVTTSQEFTIVPGALPAGVKNLCFRNIGTSAGTTTLYIDDVIWEAIPSCVNPDINSIAVNSITNNTATIEWVESGTATQWEIEYGVTGFTPGTGTIISVATNPFTLNSLTSGTNYEFYIRSVCGAAEFSPWTGPSAFQTECDDVTEFSENFEGYSTGSTNPLPNCWSKLGNGFTYITTGANSPMSPANRLYMSANGTTPTVSIAVMPSVSNLQANTHRLRFKSHASTLNKTVEVGYLTNSLDLTSFVQIQEVSLPGTGVATSLEFTIVPGALPAGVKNLCFRNIGTSAGTTSLYIDDVIWEAINVCPQPTALTATNITANSADLGWTENGSATTWNIEYGPVGFTQGTGGTLVSNVTTNPYTLSSLNSASTYDYYVQSSCGSDVSLWSGPYTFTPLLANDSFDIKNFIAYPNPVNEVLNLSYSSEITSVKVINLLGQELISKKVFNNSVQIDMSDLSAGTYIVNVMIDNIVKSIKISKK</sequence>
<dbReference type="InterPro" id="IPR036116">
    <property type="entry name" value="FN3_sf"/>
</dbReference>
<evidence type="ECO:0000313" key="4">
    <source>
        <dbReference type="EMBL" id="MFC4739157.1"/>
    </source>
</evidence>
<dbReference type="InterPro" id="IPR003961">
    <property type="entry name" value="FN3_dom"/>
</dbReference>
<name>A0ABV9P0V3_9FLAO</name>
<dbReference type="RefSeq" id="WP_379738451.1">
    <property type="nucleotide sequence ID" value="NZ_JBHSGW010000002.1"/>
</dbReference>
<evidence type="ECO:0000259" key="3">
    <source>
        <dbReference type="PROSITE" id="PS50853"/>
    </source>
</evidence>
<proteinExistence type="predicted"/>
<feature type="domain" description="Fibronectin type-III" evidence="3">
    <location>
        <begin position="1241"/>
        <end position="1331"/>
    </location>
</feature>
<dbReference type="NCBIfam" id="TIGR04183">
    <property type="entry name" value="Por_Secre_tail"/>
    <property type="match status" value="1"/>
</dbReference>
<dbReference type="SMART" id="SM00060">
    <property type="entry name" value="FN3"/>
    <property type="match status" value="6"/>
</dbReference>
<feature type="signal peptide" evidence="2">
    <location>
        <begin position="1"/>
        <end position="19"/>
    </location>
</feature>
<feature type="domain" description="Fibronectin type-III" evidence="3">
    <location>
        <begin position="984"/>
        <end position="1074"/>
    </location>
</feature>
<dbReference type="PROSITE" id="PS50853">
    <property type="entry name" value="FN3"/>
    <property type="match status" value="6"/>
</dbReference>
<evidence type="ECO:0000256" key="2">
    <source>
        <dbReference type="SAM" id="SignalP"/>
    </source>
</evidence>
<dbReference type="SUPFAM" id="SSF49265">
    <property type="entry name" value="Fibronectin type III"/>
    <property type="match status" value="4"/>
</dbReference>
<feature type="domain" description="Fibronectin type-III" evidence="3">
    <location>
        <begin position="473"/>
        <end position="562"/>
    </location>
</feature>